<dbReference type="Proteomes" id="UP000586722">
    <property type="component" value="Unassembled WGS sequence"/>
</dbReference>
<reference evidence="2" key="1">
    <citation type="submission" date="2020-01" db="EMBL/GenBank/DDBJ databases">
        <authorList>
            <person name="Fang Y."/>
            <person name="Sun R."/>
            <person name="Nie L."/>
            <person name="He J."/>
            <person name="Hao L."/>
            <person name="Wang L."/>
            <person name="Su S."/>
            <person name="Lv E."/>
            <person name="Zhang Z."/>
            <person name="Xie R."/>
            <person name="Liu H."/>
        </authorList>
    </citation>
    <scope>NUCLEOTIDE SEQUENCE [LARGE SCALE GENOMIC DNA]</scope>
    <source>
        <strain evidence="2">XCT-53</strain>
    </source>
</reference>
<protein>
    <submittedName>
        <fullName evidence="1">Uncharacterized protein</fullName>
    </submittedName>
</protein>
<dbReference type="AlphaFoldDB" id="A0A7X5F0J6"/>
<comment type="caution">
    <text evidence="1">The sequence shown here is derived from an EMBL/GenBank/DDBJ whole genome shotgun (WGS) entry which is preliminary data.</text>
</comment>
<keyword evidence="2" id="KW-1185">Reference proteome</keyword>
<organism evidence="1 2">
    <name type="scientific">Pannonibacter tanglangensis</name>
    <dbReference type="NCBI Taxonomy" id="2750084"/>
    <lineage>
        <taxon>Bacteria</taxon>
        <taxon>Pseudomonadati</taxon>
        <taxon>Pseudomonadota</taxon>
        <taxon>Alphaproteobacteria</taxon>
        <taxon>Hyphomicrobiales</taxon>
        <taxon>Stappiaceae</taxon>
        <taxon>Pannonibacter</taxon>
    </lineage>
</organism>
<dbReference type="EMBL" id="JAABLQ010000001">
    <property type="protein sequence ID" value="NBN77269.1"/>
    <property type="molecule type" value="Genomic_DNA"/>
</dbReference>
<accession>A0A7X5F0J6</accession>
<sequence>MLPTALPRPTGCNPLHFLAMTGLLALLAAAYIVHVASGWIALASAGDTRTSSPYPLALQVGEHRFLVPANMVPRAEQRNPDLQQDRLVLEMTWPALAGYAGGTPDAETLITLDLIASRQVETLGERLDSVYRRLAGAHEFRGPAGLSLIDMSGRAGAGNDVIVFEASERDGFIARCQTPEQGVARCFRDFRLAPDLVVSYRFQRSALANWGRMDRRIIDRISAMRLD</sequence>
<gene>
    <name evidence="1" type="ORF">GWI72_03185</name>
</gene>
<name>A0A7X5F0J6_9HYPH</name>
<evidence type="ECO:0000313" key="2">
    <source>
        <dbReference type="Proteomes" id="UP000586722"/>
    </source>
</evidence>
<proteinExistence type="predicted"/>
<dbReference type="RefSeq" id="WP_161675617.1">
    <property type="nucleotide sequence ID" value="NZ_JAABLP010000002.1"/>
</dbReference>
<evidence type="ECO:0000313" key="1">
    <source>
        <dbReference type="EMBL" id="NBN77269.1"/>
    </source>
</evidence>